<accession>A0A8X7CKJ0</accession>
<name>A0A8X7CKJ0_9ARAC</name>
<proteinExistence type="predicted"/>
<keyword evidence="2" id="KW-1185">Reference proteome</keyword>
<comment type="caution">
    <text evidence="1">The sequence shown here is derived from an EMBL/GenBank/DDBJ whole genome shotgun (WGS) entry which is preliminary data.</text>
</comment>
<dbReference type="EMBL" id="BMAV01019163">
    <property type="protein sequence ID" value="GFY71928.1"/>
    <property type="molecule type" value="Genomic_DNA"/>
</dbReference>
<evidence type="ECO:0000313" key="2">
    <source>
        <dbReference type="Proteomes" id="UP000886998"/>
    </source>
</evidence>
<gene>
    <name evidence="1" type="ORF">TNIN_477541</name>
</gene>
<dbReference type="Proteomes" id="UP000886998">
    <property type="component" value="Unassembled WGS sequence"/>
</dbReference>
<sequence>MNRTIIKGKKPSGISVNLQHHGMIVGGRGWFTASSRFYKSALAEFVTYEKMLTLLHEGESVFNGRPLAYLSDDPNEITAITLAPNLVTEASRLVKQTRCGQRIVPRQRLNW</sequence>
<dbReference type="AlphaFoldDB" id="A0A8X7CKJ0"/>
<evidence type="ECO:0000313" key="1">
    <source>
        <dbReference type="EMBL" id="GFY71928.1"/>
    </source>
</evidence>
<organism evidence="1 2">
    <name type="scientific">Trichonephila inaurata madagascariensis</name>
    <dbReference type="NCBI Taxonomy" id="2747483"/>
    <lineage>
        <taxon>Eukaryota</taxon>
        <taxon>Metazoa</taxon>
        <taxon>Ecdysozoa</taxon>
        <taxon>Arthropoda</taxon>
        <taxon>Chelicerata</taxon>
        <taxon>Arachnida</taxon>
        <taxon>Araneae</taxon>
        <taxon>Araneomorphae</taxon>
        <taxon>Entelegynae</taxon>
        <taxon>Araneoidea</taxon>
        <taxon>Nephilidae</taxon>
        <taxon>Trichonephila</taxon>
        <taxon>Trichonephila inaurata</taxon>
    </lineage>
</organism>
<reference evidence="1" key="1">
    <citation type="submission" date="2020-08" db="EMBL/GenBank/DDBJ databases">
        <title>Multicomponent nature underlies the extraordinary mechanical properties of spider dragline silk.</title>
        <authorList>
            <person name="Kono N."/>
            <person name="Nakamura H."/>
            <person name="Mori M."/>
            <person name="Yoshida Y."/>
            <person name="Ohtoshi R."/>
            <person name="Malay A.D."/>
            <person name="Moran D.A.P."/>
            <person name="Tomita M."/>
            <person name="Numata K."/>
            <person name="Arakawa K."/>
        </authorList>
    </citation>
    <scope>NUCLEOTIDE SEQUENCE</scope>
</reference>
<protein>
    <submittedName>
        <fullName evidence="1">Uncharacterized protein</fullName>
    </submittedName>
</protein>